<proteinExistence type="predicted"/>
<feature type="compositionally biased region" description="Polar residues" evidence="1">
    <location>
        <begin position="598"/>
        <end position="607"/>
    </location>
</feature>
<feature type="compositionally biased region" description="Basic and acidic residues" evidence="1">
    <location>
        <begin position="134"/>
        <end position="166"/>
    </location>
</feature>
<name>A0ABP0PH06_9DINO</name>
<dbReference type="Proteomes" id="UP001642464">
    <property type="component" value="Unassembled WGS sequence"/>
</dbReference>
<dbReference type="PANTHER" id="PTHR12734">
    <property type="entry name" value="METHYLTRANSFERASE-RELATED"/>
    <property type="match status" value="1"/>
</dbReference>
<comment type="caution">
    <text evidence="3">The sequence shown here is derived from an EMBL/GenBank/DDBJ whole genome shotgun (WGS) entry which is preliminary data.</text>
</comment>
<feature type="region of interest" description="Disordered" evidence="1">
    <location>
        <begin position="134"/>
        <end position="173"/>
    </location>
</feature>
<evidence type="ECO:0000256" key="1">
    <source>
        <dbReference type="SAM" id="MobiDB-lite"/>
    </source>
</evidence>
<keyword evidence="4" id="KW-1185">Reference proteome</keyword>
<evidence type="ECO:0008006" key="5">
    <source>
        <dbReference type="Google" id="ProtNLM"/>
    </source>
</evidence>
<organism evidence="3 4">
    <name type="scientific">Durusdinium trenchii</name>
    <dbReference type="NCBI Taxonomy" id="1381693"/>
    <lineage>
        <taxon>Eukaryota</taxon>
        <taxon>Sar</taxon>
        <taxon>Alveolata</taxon>
        <taxon>Dinophyceae</taxon>
        <taxon>Suessiales</taxon>
        <taxon>Symbiodiniaceae</taxon>
        <taxon>Durusdinium</taxon>
    </lineage>
</organism>
<dbReference type="InterPro" id="IPR029063">
    <property type="entry name" value="SAM-dependent_MTases_sf"/>
</dbReference>
<dbReference type="SUPFAM" id="SSF53335">
    <property type="entry name" value="S-adenosyl-L-methionine-dependent methyltransferases"/>
    <property type="match status" value="1"/>
</dbReference>
<feature type="region of interest" description="Disordered" evidence="1">
    <location>
        <begin position="643"/>
        <end position="665"/>
    </location>
</feature>
<dbReference type="EMBL" id="CAXAMM010035669">
    <property type="protein sequence ID" value="CAK9074645.1"/>
    <property type="molecule type" value="Genomic_DNA"/>
</dbReference>
<gene>
    <name evidence="2" type="ORF">SCF082_LOCUS36311</name>
    <name evidence="3" type="ORF">SCF082_LOCUS36370</name>
</gene>
<evidence type="ECO:0000313" key="3">
    <source>
        <dbReference type="EMBL" id="CAK9074828.1"/>
    </source>
</evidence>
<dbReference type="InterPro" id="IPR039769">
    <property type="entry name" value="Bud23-like"/>
</dbReference>
<evidence type="ECO:0000313" key="4">
    <source>
        <dbReference type="Proteomes" id="UP001642464"/>
    </source>
</evidence>
<evidence type="ECO:0000313" key="2">
    <source>
        <dbReference type="EMBL" id="CAK9074645.1"/>
    </source>
</evidence>
<sequence>MTEPWPSRVSFARLALRPCSPLLSDAGSLQRVRSQGVLGSRASRAFFAEKLRTPAAGVQSENHRAQSRAAELERFFGSTWSNQTEVDMLKSNSSPSFPEFADFESGGLKEQFDQEVASMTTKLENLAKHARLEHLSWDPGEEKSKGEERQRQEARRLRQRERMSRDPHRKLAQKVEDRRRLGWENWNSQSIPIQEIQVGWSGTRKVGVVDVMGLKARSTLSGNLTIDDLLQRRRRQEKPRPNSEYYEQSEAERYHRVPKAARIQAELTYSAVALGGLLPRRPGSLVLDLGAGGGLSTLTFQALAHGSGSPVPYILAFDSSAHMLATTTEESSLLGIRLPAVKDRAISQVDTESVLLDASASEKVDLSSGLPWLSRRDRVLADMSQPLPLRSGIADAILSVSAVQWLVEPRQSGQESQASQAKLQTLFSSLRQVAVEHGKLAMQFYPPKGDHDFGARALRNAARKQLWSQADIVMDFPHHPSSVAKKWFLIADARDAPSPIRKAEGWCALCWPVVVGRCALQGTCAAVQQDRAKQQHLEVASRLARCGRRLRPPLDDQQMKIQQHVRQQLHPLQIELAKSLDQAVQTKIEDSASEVAEPNTSSETQCEMQGCKRPRHDGSETKTELRSIVSSCLPELIGVLHTPPSEEWLRPPPPFDPLGAGISEL</sequence>
<protein>
    <recommendedName>
        <fullName evidence="5">Methyltransferase type 11 domain-containing protein</fullName>
    </recommendedName>
</protein>
<dbReference type="PANTHER" id="PTHR12734:SF0">
    <property type="entry name" value="18S RRNA (GUANINE-N(7))-METHYLTRANSFERASE-RELATED"/>
    <property type="match status" value="1"/>
</dbReference>
<accession>A0ABP0PH06</accession>
<dbReference type="EMBL" id="CAXAMM010035780">
    <property type="protein sequence ID" value="CAK9074828.1"/>
    <property type="molecule type" value="Genomic_DNA"/>
</dbReference>
<reference evidence="3 4" key="1">
    <citation type="submission" date="2024-02" db="EMBL/GenBank/DDBJ databases">
        <authorList>
            <person name="Chen Y."/>
            <person name="Shah S."/>
            <person name="Dougan E. K."/>
            <person name="Thang M."/>
            <person name="Chan C."/>
        </authorList>
    </citation>
    <scope>NUCLEOTIDE SEQUENCE [LARGE SCALE GENOMIC DNA]</scope>
</reference>
<dbReference type="Gene3D" id="3.40.50.150">
    <property type="entry name" value="Vaccinia Virus protein VP39"/>
    <property type="match status" value="1"/>
</dbReference>
<feature type="region of interest" description="Disordered" evidence="1">
    <location>
        <begin position="591"/>
        <end position="624"/>
    </location>
</feature>
<feature type="region of interest" description="Disordered" evidence="1">
    <location>
        <begin position="231"/>
        <end position="251"/>
    </location>
</feature>